<dbReference type="Gene3D" id="2.60.40.3330">
    <property type="match status" value="1"/>
</dbReference>
<organism evidence="6">
    <name type="scientific">Loa loa</name>
    <name type="common">Eye worm</name>
    <name type="synonym">Filaria loa</name>
    <dbReference type="NCBI Taxonomy" id="7209"/>
    <lineage>
        <taxon>Eukaryota</taxon>
        <taxon>Metazoa</taxon>
        <taxon>Ecdysozoa</taxon>
        <taxon>Nematoda</taxon>
        <taxon>Chromadorea</taxon>
        <taxon>Rhabditida</taxon>
        <taxon>Spirurina</taxon>
        <taxon>Spiruromorpha</taxon>
        <taxon>Filarioidea</taxon>
        <taxon>Onchocercidae</taxon>
        <taxon>Loa</taxon>
    </lineage>
</organism>
<dbReference type="PANTHER" id="PTHR21700:SF24">
    <property type="entry name" value="TRANSTHYRETIN-LIKE FAMILY PROTEIN"/>
    <property type="match status" value="1"/>
</dbReference>
<gene>
    <name evidence="6" type="ORF">LOAG_11966</name>
</gene>
<reference evidence="6" key="1">
    <citation type="submission" date="2012-04" db="EMBL/GenBank/DDBJ databases">
        <title>The Genome Sequence of Loa loa.</title>
        <authorList>
            <consortium name="The Broad Institute Genome Sequencing Platform"/>
            <consortium name="Broad Institute Genome Sequencing Center for Infectious Disease"/>
            <person name="Nutman T.B."/>
            <person name="Fink D.L."/>
            <person name="Russ C."/>
            <person name="Young S."/>
            <person name="Zeng Q."/>
            <person name="Gargeya S."/>
            <person name="Alvarado L."/>
            <person name="Berlin A."/>
            <person name="Chapman S.B."/>
            <person name="Chen Z."/>
            <person name="Freedman E."/>
            <person name="Gellesch M."/>
            <person name="Goldberg J."/>
            <person name="Griggs A."/>
            <person name="Gujja S."/>
            <person name="Heilman E.R."/>
            <person name="Heiman D."/>
            <person name="Howarth C."/>
            <person name="Mehta T."/>
            <person name="Neiman D."/>
            <person name="Pearson M."/>
            <person name="Roberts A."/>
            <person name="Saif S."/>
            <person name="Shea T."/>
            <person name="Shenoy N."/>
            <person name="Sisk P."/>
            <person name="Stolte C."/>
            <person name="Sykes S."/>
            <person name="White J."/>
            <person name="Yandava C."/>
            <person name="Haas B."/>
            <person name="Henn M.R."/>
            <person name="Nusbaum C."/>
            <person name="Birren B."/>
        </authorList>
    </citation>
    <scope>NUCLEOTIDE SEQUENCE [LARGE SCALE GENOMIC DNA]</scope>
</reference>
<dbReference type="EMBL" id="JH713062">
    <property type="protein sequence ID" value="EFO16538.1"/>
    <property type="molecule type" value="Genomic_DNA"/>
</dbReference>
<dbReference type="Pfam" id="PF01060">
    <property type="entry name" value="TTR-52"/>
    <property type="match status" value="1"/>
</dbReference>
<evidence type="ECO:0000313" key="6">
    <source>
        <dbReference type="EMBL" id="EFO16538.1"/>
    </source>
</evidence>
<sequence>MQLLLHFLLPIYTFGLFGSKKNVTVIGHLECGGSPYKDVTVELWDDDLFNFDDKLDSMHTDNGGNFKLFGATREIRNIEPYLLIKHNCINGNHDVRCTHTDRFNVPKSYQGKIYNLGKVDMKEATAKRSTKCY</sequence>
<dbReference type="GO" id="GO:0009986">
    <property type="term" value="C:cell surface"/>
    <property type="evidence" value="ECO:0007669"/>
    <property type="project" value="InterPro"/>
</dbReference>
<feature type="signal peptide" evidence="5">
    <location>
        <begin position="1"/>
        <end position="15"/>
    </location>
</feature>
<keyword evidence="3" id="KW-0964">Secreted</keyword>
<accession>A0A1S0TMJ9</accession>
<dbReference type="OMA" id="KHNCING"/>
<proteinExistence type="inferred from homology"/>
<protein>
    <recommendedName>
        <fullName evidence="7">Transthyretin-like family protein</fullName>
    </recommendedName>
</protein>
<evidence type="ECO:0000256" key="2">
    <source>
        <dbReference type="ARBA" id="ARBA00010112"/>
    </source>
</evidence>
<evidence type="ECO:0000256" key="1">
    <source>
        <dbReference type="ARBA" id="ARBA00004613"/>
    </source>
</evidence>
<dbReference type="KEGG" id="loa:LOAG_11966"/>
<keyword evidence="4 5" id="KW-0732">Signal</keyword>
<dbReference type="InParanoid" id="A0A1S0TMJ9"/>
<feature type="chain" id="PRO_5012322811" description="Transthyretin-like family protein" evidence="5">
    <location>
        <begin position="16"/>
        <end position="133"/>
    </location>
</feature>
<evidence type="ECO:0000256" key="5">
    <source>
        <dbReference type="SAM" id="SignalP"/>
    </source>
</evidence>
<dbReference type="GeneID" id="9949427"/>
<name>A0A1S0TMJ9_LOALO</name>
<dbReference type="AlphaFoldDB" id="A0A1S0TMJ9"/>
<evidence type="ECO:0000256" key="4">
    <source>
        <dbReference type="ARBA" id="ARBA00022729"/>
    </source>
</evidence>
<dbReference type="GO" id="GO:0005576">
    <property type="term" value="C:extracellular region"/>
    <property type="evidence" value="ECO:0007669"/>
    <property type="project" value="UniProtKB-SubCell"/>
</dbReference>
<evidence type="ECO:0000256" key="3">
    <source>
        <dbReference type="ARBA" id="ARBA00022525"/>
    </source>
</evidence>
<dbReference type="InterPro" id="IPR001534">
    <property type="entry name" value="Transthyretin-like"/>
</dbReference>
<dbReference type="OrthoDB" id="5826894at2759"/>
<evidence type="ECO:0008006" key="7">
    <source>
        <dbReference type="Google" id="ProtNLM"/>
    </source>
</evidence>
<dbReference type="RefSeq" id="XP_003147530.1">
    <property type="nucleotide sequence ID" value="XM_003147482.1"/>
</dbReference>
<comment type="similarity">
    <text evidence="2">Belongs to the nematode transthyretin-like family.</text>
</comment>
<dbReference type="CTD" id="9949427"/>
<comment type="subcellular location">
    <subcellularLocation>
        <location evidence="1">Secreted</location>
    </subcellularLocation>
</comment>
<dbReference type="PANTHER" id="PTHR21700">
    <property type="entry name" value="TRANSTHYRETIN-LIKE FAMILY PROTEIN-RELATED"/>
    <property type="match status" value="1"/>
</dbReference>
<dbReference type="InterPro" id="IPR038479">
    <property type="entry name" value="Transthyretin-like_sf"/>
</dbReference>